<organism evidence="1 2">
    <name type="scientific">Promicromonospora iranensis</name>
    <dbReference type="NCBI Taxonomy" id="1105144"/>
    <lineage>
        <taxon>Bacteria</taxon>
        <taxon>Bacillati</taxon>
        <taxon>Actinomycetota</taxon>
        <taxon>Actinomycetes</taxon>
        <taxon>Micrococcales</taxon>
        <taxon>Promicromonosporaceae</taxon>
        <taxon>Promicromonospora</taxon>
    </lineage>
</organism>
<dbReference type="EMBL" id="JAVDYE010000001">
    <property type="protein sequence ID" value="MDR7381207.1"/>
    <property type="molecule type" value="Genomic_DNA"/>
</dbReference>
<proteinExistence type="predicted"/>
<sequence>MVPPLPTAARVIALFLFLGYAESAADRFAAALCTGSADGASGGIRHRHSHCPVTVRFW</sequence>
<comment type="caution">
    <text evidence="1">The sequence shown here is derived from an EMBL/GenBank/DDBJ whole genome shotgun (WGS) entry which is preliminary data.</text>
</comment>
<evidence type="ECO:0000313" key="1">
    <source>
        <dbReference type="EMBL" id="MDR7381207.1"/>
    </source>
</evidence>
<protein>
    <recommendedName>
        <fullName evidence="3">Secreted protein</fullName>
    </recommendedName>
</protein>
<gene>
    <name evidence="1" type="ORF">J2S48_000722</name>
</gene>
<name>A0ABU2CIN7_9MICO</name>
<keyword evidence="2" id="KW-1185">Reference proteome</keyword>
<accession>A0ABU2CIN7</accession>
<dbReference type="Proteomes" id="UP001183585">
    <property type="component" value="Unassembled WGS sequence"/>
</dbReference>
<evidence type="ECO:0008006" key="3">
    <source>
        <dbReference type="Google" id="ProtNLM"/>
    </source>
</evidence>
<reference evidence="1 2" key="1">
    <citation type="submission" date="2023-07" db="EMBL/GenBank/DDBJ databases">
        <title>Sequencing the genomes of 1000 actinobacteria strains.</title>
        <authorList>
            <person name="Klenk H.-P."/>
        </authorList>
    </citation>
    <scope>NUCLEOTIDE SEQUENCE [LARGE SCALE GENOMIC DNA]</scope>
    <source>
        <strain evidence="1 2">DSM 45554</strain>
    </source>
</reference>
<evidence type="ECO:0000313" key="2">
    <source>
        <dbReference type="Proteomes" id="UP001183585"/>
    </source>
</evidence>